<protein>
    <submittedName>
        <fullName evidence="2">GNAT family N-acetyltransferase</fullName>
    </submittedName>
</protein>
<feature type="domain" description="N-acetyltransferase" evidence="1">
    <location>
        <begin position="12"/>
        <end position="180"/>
    </location>
</feature>
<proteinExistence type="predicted"/>
<organism evidence="2 3">
    <name type="scientific">Cohnella terricola</name>
    <dbReference type="NCBI Taxonomy" id="1289167"/>
    <lineage>
        <taxon>Bacteria</taxon>
        <taxon>Bacillati</taxon>
        <taxon>Bacillota</taxon>
        <taxon>Bacilli</taxon>
        <taxon>Bacillales</taxon>
        <taxon>Paenibacillaceae</taxon>
        <taxon>Cohnella</taxon>
    </lineage>
</organism>
<reference evidence="2 3" key="1">
    <citation type="submission" date="2019-07" db="EMBL/GenBank/DDBJ databases">
        <authorList>
            <person name="Kim J."/>
        </authorList>
    </citation>
    <scope>NUCLEOTIDE SEQUENCE [LARGE SCALE GENOMIC DNA]</scope>
    <source>
        <strain evidence="2 3">G13</strain>
    </source>
</reference>
<evidence type="ECO:0000313" key="3">
    <source>
        <dbReference type="Proteomes" id="UP000316330"/>
    </source>
</evidence>
<comment type="caution">
    <text evidence="2">The sequence shown here is derived from an EMBL/GenBank/DDBJ whole genome shotgun (WGS) entry which is preliminary data.</text>
</comment>
<evidence type="ECO:0000259" key="1">
    <source>
        <dbReference type="PROSITE" id="PS51186"/>
    </source>
</evidence>
<dbReference type="InterPro" id="IPR016181">
    <property type="entry name" value="Acyl_CoA_acyltransferase"/>
</dbReference>
<gene>
    <name evidence="2" type="ORF">FPZ45_06675</name>
</gene>
<evidence type="ECO:0000313" key="2">
    <source>
        <dbReference type="EMBL" id="TVY02121.1"/>
    </source>
</evidence>
<accession>A0A559JQG1</accession>
<dbReference type="Proteomes" id="UP000316330">
    <property type="component" value="Unassembled WGS sequence"/>
</dbReference>
<keyword evidence="3" id="KW-1185">Reference proteome</keyword>
<dbReference type="OrthoDB" id="9782266at2"/>
<dbReference type="SUPFAM" id="SSF55729">
    <property type="entry name" value="Acyl-CoA N-acyltransferases (Nat)"/>
    <property type="match status" value="1"/>
</dbReference>
<name>A0A559JQG1_9BACL</name>
<dbReference type="Pfam" id="PF00583">
    <property type="entry name" value="Acetyltransf_1"/>
    <property type="match status" value="1"/>
</dbReference>
<keyword evidence="2" id="KW-0808">Transferase</keyword>
<sequence length="180" mass="20677">MKISESWNTNSLNIRRAVTEDIEDLNRICASWQDKIDLEGEGFPEGYIENCMINGDLPPIKNAHIANYYFMVIQNKDGKIIGFFDLYHGYPDNETVWISIFLIDRETQGSSFGQEAIQSICDECMKSGWKSMGLGVHLKNWKGLRFWNNNGFNKIIKISGDKEYSATTFSIIGLKRELFI</sequence>
<dbReference type="GO" id="GO:0016747">
    <property type="term" value="F:acyltransferase activity, transferring groups other than amino-acyl groups"/>
    <property type="evidence" value="ECO:0007669"/>
    <property type="project" value="InterPro"/>
</dbReference>
<dbReference type="Gene3D" id="3.40.630.30">
    <property type="match status" value="1"/>
</dbReference>
<dbReference type="RefSeq" id="WP_144699698.1">
    <property type="nucleotide sequence ID" value="NZ_VNJJ01000003.1"/>
</dbReference>
<dbReference type="PROSITE" id="PS51186">
    <property type="entry name" value="GNAT"/>
    <property type="match status" value="1"/>
</dbReference>
<dbReference type="EMBL" id="VNJJ01000003">
    <property type="protein sequence ID" value="TVY02121.1"/>
    <property type="molecule type" value="Genomic_DNA"/>
</dbReference>
<dbReference type="AlphaFoldDB" id="A0A559JQG1"/>
<dbReference type="CDD" id="cd04301">
    <property type="entry name" value="NAT_SF"/>
    <property type="match status" value="1"/>
</dbReference>
<dbReference type="InterPro" id="IPR000182">
    <property type="entry name" value="GNAT_dom"/>
</dbReference>